<name>A0A9N9WGY8_9NEOP</name>
<protein>
    <recommendedName>
        <fullName evidence="3">N-acetyltransferase domain-containing protein</fullName>
    </recommendedName>
</protein>
<gene>
    <name evidence="1" type="ORF">DIATSA_LOCUS11953</name>
</gene>
<dbReference type="AlphaFoldDB" id="A0A9N9WGY8"/>
<sequence length="181" mass="20849">MVFIRPSDVPFPQVWWRFTVHKDGVPTPLRVQDLTDDLVEPCIDILRENFTRDEPPCKYIEINKHPSAVAELVKLWRNTIKDKFSIVCVEDKEQNPQIVGVNVLTVVCKEDKEEPFHTEDQVWAQLFGAVELVANSVDVYTHYGVDKYLTAYGLVVAKGWRGLKIGAEILKARYLFILFCI</sequence>
<reference evidence="1" key="2">
    <citation type="submission" date="2022-10" db="EMBL/GenBank/DDBJ databases">
        <authorList>
            <consortium name="ENA_rothamsted_submissions"/>
            <consortium name="culmorum"/>
            <person name="King R."/>
        </authorList>
    </citation>
    <scope>NUCLEOTIDE SEQUENCE</scope>
</reference>
<reference evidence="1" key="1">
    <citation type="submission" date="2021-12" db="EMBL/GenBank/DDBJ databases">
        <authorList>
            <person name="King R."/>
        </authorList>
    </citation>
    <scope>NUCLEOTIDE SEQUENCE</scope>
</reference>
<dbReference type="Proteomes" id="UP001153714">
    <property type="component" value="Chromosome 6"/>
</dbReference>
<dbReference type="EMBL" id="OU893337">
    <property type="protein sequence ID" value="CAG9794592.1"/>
    <property type="molecule type" value="Genomic_DNA"/>
</dbReference>
<keyword evidence="2" id="KW-1185">Reference proteome</keyword>
<evidence type="ECO:0000313" key="2">
    <source>
        <dbReference type="Proteomes" id="UP001153714"/>
    </source>
</evidence>
<accession>A0A9N9WGY8</accession>
<proteinExistence type="predicted"/>
<dbReference type="Gene3D" id="3.40.630.30">
    <property type="match status" value="1"/>
</dbReference>
<dbReference type="OrthoDB" id="8113373at2759"/>
<evidence type="ECO:0000313" key="1">
    <source>
        <dbReference type="EMBL" id="CAG9794592.1"/>
    </source>
</evidence>
<organism evidence="1 2">
    <name type="scientific">Diatraea saccharalis</name>
    <name type="common">sugarcane borer</name>
    <dbReference type="NCBI Taxonomy" id="40085"/>
    <lineage>
        <taxon>Eukaryota</taxon>
        <taxon>Metazoa</taxon>
        <taxon>Ecdysozoa</taxon>
        <taxon>Arthropoda</taxon>
        <taxon>Hexapoda</taxon>
        <taxon>Insecta</taxon>
        <taxon>Pterygota</taxon>
        <taxon>Neoptera</taxon>
        <taxon>Endopterygota</taxon>
        <taxon>Lepidoptera</taxon>
        <taxon>Glossata</taxon>
        <taxon>Ditrysia</taxon>
        <taxon>Pyraloidea</taxon>
        <taxon>Crambidae</taxon>
        <taxon>Crambinae</taxon>
        <taxon>Diatraea</taxon>
    </lineage>
</organism>
<evidence type="ECO:0008006" key="3">
    <source>
        <dbReference type="Google" id="ProtNLM"/>
    </source>
</evidence>